<dbReference type="RefSeq" id="WP_344694929.1">
    <property type="nucleotide sequence ID" value="NZ_BAABBR010000001.1"/>
</dbReference>
<keyword evidence="1" id="KW-0175">Coiled coil</keyword>
<comment type="caution">
    <text evidence="3">The sequence shown here is derived from an EMBL/GenBank/DDBJ whole genome shotgun (WGS) entry which is preliminary data.</text>
</comment>
<feature type="transmembrane region" description="Helical" evidence="2">
    <location>
        <begin position="56"/>
        <end position="76"/>
    </location>
</feature>
<dbReference type="EMBL" id="BAABBR010000001">
    <property type="protein sequence ID" value="GAA4025717.1"/>
    <property type="molecule type" value="Genomic_DNA"/>
</dbReference>
<evidence type="ECO:0000256" key="2">
    <source>
        <dbReference type="SAM" id="Phobius"/>
    </source>
</evidence>
<sequence length="765" mass="80645">MSSLPRSAAGMPDEPLELTEAVAPPAEEWATQGQEEPWGLAASTPATERGAGGRQVLAVALLVLGAAWIGFVAWQIGRSNGGLDALPGWLSLAAGPLALLALAWLIFGRTRRREAERFTAAVQTMQAEARSLEQLLGVLRQRLDDEQAALGSHAERLMRLGDEASHRLGGVTRELGTGSETLSRHAALLDRAAESARNDIAVLLEDLPRAEASSRAMAEELRGSGREASAQAASLEAQLAAISGRAREAEDAVGGAAQRLVAHLTQIESAGSAAATRVSDVGTGASAEVDALLVRTAEALTNVRAGIDEQAAAVRGLMKQSAAALGVAGHEAAERLGSRLGAAGSALDGLTSRIAEQDRAVTALVSGLERQLGDVDQRFVDLAAEGDLRAQAVATAIDRVRRELDGLASQQAESGGSLDSLAERTEQLRTSVAALQRECGEELTGAMNMAEGGAERLLAAVQAARPDVEWISAAAGLASQRLEQGTAGLSGQQEKLETLLSSIDSGVVGAEQKLSDLRTALTQAGEEAARLQGETGPALVQAMVQIREAAAQASARAREALSSVIPDTADQMSAQVRAALTQAVENSVRAQLREVEAVAEQALVAARTASEGLSRQMLNIGRTASALEQHMAKTEEDERSRESEAFARRAGTLIDQLHSASIDVGRIMSDEVDDRAWAAYLKGDRGVFTRKAVRMLSAGEVRNLDQQFGADHEFAESVTRYVQDFEAMLRRVAGEREGGMMAVTLLSSDMGRLYTALAQVLERRR</sequence>
<feature type="coiled-coil region" evidence="1">
    <location>
        <begin position="507"/>
        <end position="534"/>
    </location>
</feature>
<evidence type="ECO:0008006" key="5">
    <source>
        <dbReference type="Google" id="ProtNLM"/>
    </source>
</evidence>
<keyword evidence="2" id="KW-0812">Transmembrane</keyword>
<keyword evidence="2" id="KW-1133">Transmembrane helix</keyword>
<protein>
    <recommendedName>
        <fullName evidence="5">ATPase</fullName>
    </recommendedName>
</protein>
<evidence type="ECO:0000256" key="1">
    <source>
        <dbReference type="SAM" id="Coils"/>
    </source>
</evidence>
<evidence type="ECO:0000313" key="4">
    <source>
        <dbReference type="Proteomes" id="UP001424459"/>
    </source>
</evidence>
<feature type="coiled-coil region" evidence="1">
    <location>
        <begin position="218"/>
        <end position="252"/>
    </location>
</feature>
<reference evidence="4" key="1">
    <citation type="journal article" date="2019" name="Int. J. Syst. Evol. Microbiol.">
        <title>The Global Catalogue of Microorganisms (GCM) 10K type strain sequencing project: providing services to taxonomists for standard genome sequencing and annotation.</title>
        <authorList>
            <consortium name="The Broad Institute Genomics Platform"/>
            <consortium name="The Broad Institute Genome Sequencing Center for Infectious Disease"/>
            <person name="Wu L."/>
            <person name="Ma J."/>
        </authorList>
    </citation>
    <scope>NUCLEOTIDE SEQUENCE [LARGE SCALE GENOMIC DNA]</scope>
    <source>
        <strain evidence="4">JCM 17564</strain>
    </source>
</reference>
<feature type="transmembrane region" description="Helical" evidence="2">
    <location>
        <begin position="88"/>
        <end position="107"/>
    </location>
</feature>
<accession>A0ABP7TGE4</accession>
<dbReference type="Proteomes" id="UP001424459">
    <property type="component" value="Unassembled WGS sequence"/>
</dbReference>
<proteinExistence type="predicted"/>
<name>A0ABP7TGE4_9SPHN</name>
<keyword evidence="4" id="KW-1185">Reference proteome</keyword>
<organism evidence="3 4">
    <name type="scientific">Sphingomonas rosea</name>
    <dbReference type="NCBI Taxonomy" id="335605"/>
    <lineage>
        <taxon>Bacteria</taxon>
        <taxon>Pseudomonadati</taxon>
        <taxon>Pseudomonadota</taxon>
        <taxon>Alphaproteobacteria</taxon>
        <taxon>Sphingomonadales</taxon>
        <taxon>Sphingomonadaceae</taxon>
        <taxon>Sphingomonas</taxon>
    </lineage>
</organism>
<feature type="coiled-coil region" evidence="1">
    <location>
        <begin position="115"/>
        <end position="149"/>
    </location>
</feature>
<evidence type="ECO:0000313" key="3">
    <source>
        <dbReference type="EMBL" id="GAA4025717.1"/>
    </source>
</evidence>
<keyword evidence="2" id="KW-0472">Membrane</keyword>
<gene>
    <name evidence="3" type="ORF">GCM10022281_00350</name>
</gene>